<dbReference type="Gramene" id="LPERR05G21830.1">
    <property type="protein sequence ID" value="LPERR05G21830.1"/>
    <property type="gene ID" value="LPERR05G21830"/>
</dbReference>
<evidence type="ECO:0000256" key="1">
    <source>
        <dbReference type="SAM" id="MobiDB-lite"/>
    </source>
</evidence>
<dbReference type="Proteomes" id="UP000032180">
    <property type="component" value="Chromosome 5"/>
</dbReference>
<feature type="region of interest" description="Disordered" evidence="1">
    <location>
        <begin position="1"/>
        <end position="32"/>
    </location>
</feature>
<evidence type="ECO:0000313" key="4">
    <source>
        <dbReference type="Proteomes" id="UP000032180"/>
    </source>
</evidence>
<dbReference type="eggNOG" id="ENOG502R5Z7">
    <property type="taxonomic scope" value="Eukaryota"/>
</dbReference>
<reference evidence="3 4" key="1">
    <citation type="submission" date="2012-08" db="EMBL/GenBank/DDBJ databases">
        <title>Oryza genome evolution.</title>
        <authorList>
            <person name="Wing R.A."/>
        </authorList>
    </citation>
    <scope>NUCLEOTIDE SEQUENCE</scope>
</reference>
<reference evidence="4" key="2">
    <citation type="submission" date="2013-12" db="EMBL/GenBank/DDBJ databases">
        <authorList>
            <person name="Yu Y."/>
            <person name="Lee S."/>
            <person name="de Baynast K."/>
            <person name="Wissotski M."/>
            <person name="Liu L."/>
            <person name="Talag J."/>
            <person name="Goicoechea J."/>
            <person name="Angelova A."/>
            <person name="Jetty R."/>
            <person name="Kudrna D."/>
            <person name="Golser W."/>
            <person name="Rivera L."/>
            <person name="Zhang J."/>
            <person name="Wing R."/>
        </authorList>
    </citation>
    <scope>NUCLEOTIDE SEQUENCE</scope>
</reference>
<dbReference type="HOGENOM" id="CLU_168564_0_0_1"/>
<proteinExistence type="predicted"/>
<evidence type="ECO:0000256" key="2">
    <source>
        <dbReference type="SAM" id="Phobius"/>
    </source>
</evidence>
<dbReference type="EnsemblPlants" id="LPERR05G21830.1">
    <property type="protein sequence ID" value="LPERR05G21830.1"/>
    <property type="gene ID" value="LPERR05G21830"/>
</dbReference>
<organism evidence="3 4">
    <name type="scientific">Leersia perrieri</name>
    <dbReference type="NCBI Taxonomy" id="77586"/>
    <lineage>
        <taxon>Eukaryota</taxon>
        <taxon>Viridiplantae</taxon>
        <taxon>Streptophyta</taxon>
        <taxon>Embryophyta</taxon>
        <taxon>Tracheophyta</taxon>
        <taxon>Spermatophyta</taxon>
        <taxon>Magnoliopsida</taxon>
        <taxon>Liliopsida</taxon>
        <taxon>Poales</taxon>
        <taxon>Poaceae</taxon>
        <taxon>BOP clade</taxon>
        <taxon>Oryzoideae</taxon>
        <taxon>Oryzeae</taxon>
        <taxon>Oryzinae</taxon>
        <taxon>Leersia</taxon>
    </lineage>
</organism>
<sequence>MSSPATPLFAGAGEHPMRPRQYTSAAGAAGTGGGGGSYTPVFIVLGVIAALLVISCIVGQVCTKKHLRPRPRRDRVAYYDDEMEGGFAHGAIAKMEAAAPPPATTTTSVAAPVTAGAVEGHQTAAA</sequence>
<keyword evidence="2" id="KW-0812">Transmembrane</keyword>
<keyword evidence="2" id="KW-0472">Membrane</keyword>
<evidence type="ECO:0000313" key="3">
    <source>
        <dbReference type="EnsemblPlants" id="LPERR05G21830.1"/>
    </source>
</evidence>
<dbReference type="PANTHER" id="PTHR33429:SF40">
    <property type="match status" value="1"/>
</dbReference>
<name>A0A0D9WJW2_9ORYZ</name>
<accession>A0A0D9WJW2</accession>
<protein>
    <submittedName>
        <fullName evidence="3">Uncharacterized protein</fullName>
    </submittedName>
</protein>
<keyword evidence="4" id="KW-1185">Reference proteome</keyword>
<dbReference type="AlphaFoldDB" id="A0A0D9WJW2"/>
<keyword evidence="2" id="KW-1133">Transmembrane helix</keyword>
<dbReference type="PANTHER" id="PTHR33429">
    <property type="entry name" value="OS02G0708000 PROTEIN-RELATED"/>
    <property type="match status" value="1"/>
</dbReference>
<feature type="transmembrane region" description="Helical" evidence="2">
    <location>
        <begin position="41"/>
        <end position="63"/>
    </location>
</feature>
<reference evidence="3" key="3">
    <citation type="submission" date="2015-04" db="UniProtKB">
        <authorList>
            <consortium name="EnsemblPlants"/>
        </authorList>
    </citation>
    <scope>IDENTIFICATION</scope>
</reference>